<evidence type="ECO:0000256" key="2">
    <source>
        <dbReference type="ARBA" id="ARBA00022692"/>
    </source>
</evidence>
<evidence type="ECO:0000256" key="5">
    <source>
        <dbReference type="ARBA" id="ARBA00023136"/>
    </source>
</evidence>
<sequence length="224" mass="23543">MGPGFWAEPWNAVSNAAFLLAALWGWIEARRTGAVGGVTLLLIALAALIGVGSFLFHSFATAWSGLADVLPIWSFVAVAVIVGMARVGGLAPARIAVIALAVVLALVLLVVAVTLPGGDQAARAPTKPPVLNGSLQYTPAVVALVAFSAMAWRSGHPLAGWIVAATVTFLLSLTFRTIDLAVCNTFSRGTHFLWHLLNGLMIGLVLQVLVRAERLEPRQHAGRV</sequence>
<dbReference type="Pfam" id="PF05875">
    <property type="entry name" value="Ceramidase"/>
    <property type="match status" value="1"/>
</dbReference>
<evidence type="ECO:0000313" key="10">
    <source>
        <dbReference type="Proteomes" id="UP001226762"/>
    </source>
</evidence>
<name>A0AAE4B5P3_9RHOB</name>
<feature type="binding site" evidence="7">
    <location>
        <position position="191"/>
    </location>
    <ligand>
        <name>Zn(2+)</name>
        <dbReference type="ChEBI" id="CHEBI:29105"/>
        <note>catalytic</note>
    </ligand>
</feature>
<reference evidence="9" key="2">
    <citation type="submission" date="2023-02" db="EMBL/GenBank/DDBJ databases">
        <title>'Rhodoalgimonas zhirmunskyi' gen. nov., isolated from a red alga.</title>
        <authorList>
            <person name="Nedashkovskaya O.I."/>
            <person name="Otstavnykh N.Y."/>
            <person name="Bystritskaya E.P."/>
            <person name="Balabanova L.A."/>
            <person name="Isaeva M.P."/>
        </authorList>
    </citation>
    <scope>NUCLEOTIDE SEQUENCE</scope>
    <source>
        <strain evidence="9">KCTC 52189</strain>
    </source>
</reference>
<feature type="transmembrane region" description="Helical" evidence="8">
    <location>
        <begin position="12"/>
        <end position="27"/>
    </location>
</feature>
<feature type="transmembrane region" description="Helical" evidence="8">
    <location>
        <begin position="159"/>
        <end position="178"/>
    </location>
</feature>
<keyword evidence="7" id="KW-0862">Zinc</keyword>
<evidence type="ECO:0000256" key="1">
    <source>
        <dbReference type="ARBA" id="ARBA00004141"/>
    </source>
</evidence>
<feature type="transmembrane region" description="Helical" evidence="8">
    <location>
        <begin position="95"/>
        <end position="115"/>
    </location>
</feature>
<keyword evidence="6" id="KW-0106">Calcium</keyword>
<comment type="cofactor">
    <cofactor evidence="7">
        <name>Zn(2+)</name>
        <dbReference type="ChEBI" id="CHEBI:29105"/>
    </cofactor>
</comment>
<dbReference type="Proteomes" id="UP001226762">
    <property type="component" value="Unassembled WGS sequence"/>
</dbReference>
<dbReference type="GO" id="GO:0006672">
    <property type="term" value="P:ceramide metabolic process"/>
    <property type="evidence" value="ECO:0007669"/>
    <property type="project" value="InterPro"/>
</dbReference>
<keyword evidence="2 8" id="KW-0812">Transmembrane</keyword>
<keyword evidence="5 8" id="KW-0472">Membrane</keyword>
<keyword evidence="4 8" id="KW-1133">Transmembrane helix</keyword>
<feature type="binding site" evidence="7">
    <location>
        <position position="57"/>
    </location>
    <ligand>
        <name>Zn(2+)</name>
        <dbReference type="ChEBI" id="CHEBI:29105"/>
        <note>catalytic</note>
    </ligand>
</feature>
<evidence type="ECO:0000256" key="6">
    <source>
        <dbReference type="PIRSR" id="PIRSR608901-1"/>
    </source>
</evidence>
<evidence type="ECO:0000256" key="3">
    <source>
        <dbReference type="ARBA" id="ARBA00022801"/>
    </source>
</evidence>
<evidence type="ECO:0000256" key="7">
    <source>
        <dbReference type="PIRSR" id="PIRSR608901-2"/>
    </source>
</evidence>
<comment type="caution">
    <text evidence="9">The sequence shown here is derived from an EMBL/GenBank/DDBJ whole genome shotgun (WGS) entry which is preliminary data.</text>
</comment>
<feature type="transmembrane region" description="Helical" evidence="8">
    <location>
        <begin position="135"/>
        <end position="152"/>
    </location>
</feature>
<dbReference type="InterPro" id="IPR008901">
    <property type="entry name" value="ACER"/>
</dbReference>
<dbReference type="GO" id="GO:0046872">
    <property type="term" value="F:metal ion binding"/>
    <property type="evidence" value="ECO:0007669"/>
    <property type="project" value="UniProtKB-KW"/>
</dbReference>
<organism evidence="9 10">
    <name type="scientific">Marimonas arenosa</name>
    <dbReference type="NCBI Taxonomy" id="1795305"/>
    <lineage>
        <taxon>Bacteria</taxon>
        <taxon>Pseudomonadati</taxon>
        <taxon>Pseudomonadota</taxon>
        <taxon>Alphaproteobacteria</taxon>
        <taxon>Rhodobacterales</taxon>
        <taxon>Paracoccaceae</taxon>
        <taxon>Marimonas</taxon>
    </lineage>
</organism>
<reference evidence="9" key="1">
    <citation type="submission" date="2022-07" db="EMBL/GenBank/DDBJ databases">
        <authorList>
            <person name="Otstavnykh N."/>
            <person name="Isaeva M."/>
            <person name="Bystritskaya E."/>
        </authorList>
    </citation>
    <scope>NUCLEOTIDE SEQUENCE</scope>
    <source>
        <strain evidence="9">KCTC 52189</strain>
    </source>
</reference>
<feature type="transmembrane region" description="Helical" evidence="8">
    <location>
        <begin position="34"/>
        <end position="56"/>
    </location>
</feature>
<keyword evidence="6" id="KW-0479">Metal-binding</keyword>
<feature type="binding site" evidence="6">
    <location>
        <position position="8"/>
    </location>
    <ligand>
        <name>Ca(2+)</name>
        <dbReference type="ChEBI" id="CHEBI:29108"/>
    </ligand>
</feature>
<feature type="binding site" evidence="7">
    <location>
        <position position="195"/>
    </location>
    <ligand>
        <name>Zn(2+)</name>
        <dbReference type="ChEBI" id="CHEBI:29105"/>
        <note>catalytic</note>
    </ligand>
</feature>
<dbReference type="EMBL" id="JANHAX010000001">
    <property type="protein sequence ID" value="MDQ2089466.1"/>
    <property type="molecule type" value="Genomic_DNA"/>
</dbReference>
<dbReference type="GO" id="GO:0016811">
    <property type="term" value="F:hydrolase activity, acting on carbon-nitrogen (but not peptide) bonds, in linear amides"/>
    <property type="evidence" value="ECO:0007669"/>
    <property type="project" value="InterPro"/>
</dbReference>
<keyword evidence="10" id="KW-1185">Reference proteome</keyword>
<evidence type="ECO:0000256" key="8">
    <source>
        <dbReference type="SAM" id="Phobius"/>
    </source>
</evidence>
<keyword evidence="3" id="KW-0378">Hydrolase</keyword>
<evidence type="ECO:0000313" key="9">
    <source>
        <dbReference type="EMBL" id="MDQ2089466.1"/>
    </source>
</evidence>
<evidence type="ECO:0000256" key="4">
    <source>
        <dbReference type="ARBA" id="ARBA00022989"/>
    </source>
</evidence>
<proteinExistence type="predicted"/>
<feature type="transmembrane region" description="Helical" evidence="8">
    <location>
        <begin position="62"/>
        <end position="83"/>
    </location>
</feature>
<dbReference type="GO" id="GO:0016020">
    <property type="term" value="C:membrane"/>
    <property type="evidence" value="ECO:0007669"/>
    <property type="project" value="UniProtKB-SubCell"/>
</dbReference>
<protein>
    <submittedName>
        <fullName evidence="9">Ceramidase domain-containing protein</fullName>
    </submittedName>
</protein>
<dbReference type="AlphaFoldDB" id="A0AAE4B5P3"/>
<accession>A0AAE4B5P3</accession>
<comment type="subcellular location">
    <subcellularLocation>
        <location evidence="1">Membrane</location>
        <topology evidence="1">Multi-pass membrane protein</topology>
    </subcellularLocation>
</comment>
<gene>
    <name evidence="9" type="ORF">NO357_06075</name>
</gene>
<feature type="transmembrane region" description="Helical" evidence="8">
    <location>
        <begin position="190"/>
        <end position="210"/>
    </location>
</feature>